<organism evidence="1 2">
    <name type="scientific">Temnothorax longispinosus</name>
    <dbReference type="NCBI Taxonomy" id="300112"/>
    <lineage>
        <taxon>Eukaryota</taxon>
        <taxon>Metazoa</taxon>
        <taxon>Ecdysozoa</taxon>
        <taxon>Arthropoda</taxon>
        <taxon>Hexapoda</taxon>
        <taxon>Insecta</taxon>
        <taxon>Pterygota</taxon>
        <taxon>Neoptera</taxon>
        <taxon>Endopterygota</taxon>
        <taxon>Hymenoptera</taxon>
        <taxon>Apocrita</taxon>
        <taxon>Aculeata</taxon>
        <taxon>Formicoidea</taxon>
        <taxon>Formicidae</taxon>
        <taxon>Myrmicinae</taxon>
        <taxon>Temnothorax</taxon>
    </lineage>
</organism>
<dbReference type="EMBL" id="QBLH01001169">
    <property type="protein sequence ID" value="TGZ52843.1"/>
    <property type="molecule type" value="Genomic_DNA"/>
</dbReference>
<proteinExistence type="predicted"/>
<sequence>MLRDTAHDNIQYEVANQEKDLTVLYCMKSNIDGQHKCYNCDFYIYFMYISNNLADSKASDGTRQSLNGCSTESMSFHRIPVDVDIDRRFSGITSVLFRGVSTGFSLGRSVRSGGQAVRRLM</sequence>
<keyword evidence="2" id="KW-1185">Reference proteome</keyword>
<dbReference type="AlphaFoldDB" id="A0A4S2KS87"/>
<accession>A0A4S2KS87</accession>
<evidence type="ECO:0000313" key="2">
    <source>
        <dbReference type="Proteomes" id="UP000310200"/>
    </source>
</evidence>
<gene>
    <name evidence="1" type="ORF">DBV15_05173</name>
</gene>
<name>A0A4S2KS87_9HYME</name>
<comment type="caution">
    <text evidence="1">The sequence shown here is derived from an EMBL/GenBank/DDBJ whole genome shotgun (WGS) entry which is preliminary data.</text>
</comment>
<dbReference type="Proteomes" id="UP000310200">
    <property type="component" value="Unassembled WGS sequence"/>
</dbReference>
<protein>
    <submittedName>
        <fullName evidence="1">Uncharacterized protein</fullName>
    </submittedName>
</protein>
<evidence type="ECO:0000313" key="1">
    <source>
        <dbReference type="EMBL" id="TGZ52843.1"/>
    </source>
</evidence>
<reference evidence="1 2" key="1">
    <citation type="journal article" date="2019" name="Philos. Trans. R. Soc. Lond., B, Biol. Sci.">
        <title>Ant behaviour and brain gene expression of defending hosts depend on the ecological success of the intruding social parasite.</title>
        <authorList>
            <person name="Kaur R."/>
            <person name="Stoldt M."/>
            <person name="Jongepier E."/>
            <person name="Feldmeyer B."/>
            <person name="Menzel F."/>
            <person name="Bornberg-Bauer E."/>
            <person name="Foitzik S."/>
        </authorList>
    </citation>
    <scope>NUCLEOTIDE SEQUENCE [LARGE SCALE GENOMIC DNA]</scope>
    <source>
        <tissue evidence="1">Whole body</tissue>
    </source>
</reference>